<dbReference type="Gene3D" id="2.60.120.620">
    <property type="entry name" value="q2cbj1_9rhob like domain"/>
    <property type="match status" value="1"/>
</dbReference>
<dbReference type="InterPro" id="IPR006620">
    <property type="entry name" value="Pro_4_hyd_alph"/>
</dbReference>
<evidence type="ECO:0000313" key="9">
    <source>
        <dbReference type="Proteomes" id="UP000263642"/>
    </source>
</evidence>
<keyword evidence="4" id="KW-0223">Dioxygenase</keyword>
<proteinExistence type="predicted"/>
<dbReference type="GO" id="GO:0051213">
    <property type="term" value="F:dioxygenase activity"/>
    <property type="evidence" value="ECO:0007669"/>
    <property type="project" value="UniProtKB-KW"/>
</dbReference>
<evidence type="ECO:0000256" key="4">
    <source>
        <dbReference type="ARBA" id="ARBA00022964"/>
    </source>
</evidence>
<gene>
    <name evidence="8" type="ORF">DIT97_28440</name>
</gene>
<dbReference type="InterPro" id="IPR044862">
    <property type="entry name" value="Pro_4_hyd_alph_FE2OG_OXY"/>
</dbReference>
<dbReference type="SUPFAM" id="SSF51197">
    <property type="entry name" value="Clavaminate synthase-like"/>
    <property type="match status" value="1"/>
</dbReference>
<keyword evidence="3" id="KW-0847">Vitamin C</keyword>
<dbReference type="Proteomes" id="UP000263642">
    <property type="component" value="Unassembled WGS sequence"/>
</dbReference>
<keyword evidence="2" id="KW-0479">Metal-binding</keyword>
<dbReference type="PROSITE" id="PS51471">
    <property type="entry name" value="FE2OG_OXY"/>
    <property type="match status" value="1"/>
</dbReference>
<evidence type="ECO:0000256" key="6">
    <source>
        <dbReference type="ARBA" id="ARBA00023004"/>
    </source>
</evidence>
<keyword evidence="5" id="KW-0560">Oxidoreductase</keyword>
<evidence type="ECO:0000256" key="2">
    <source>
        <dbReference type="ARBA" id="ARBA00022723"/>
    </source>
</evidence>
<evidence type="ECO:0000313" key="8">
    <source>
        <dbReference type="EMBL" id="HCO26748.1"/>
    </source>
</evidence>
<dbReference type="GO" id="GO:0016705">
    <property type="term" value="F:oxidoreductase activity, acting on paired donors, with incorporation or reduction of molecular oxygen"/>
    <property type="evidence" value="ECO:0007669"/>
    <property type="project" value="InterPro"/>
</dbReference>
<dbReference type="InterPro" id="IPR005123">
    <property type="entry name" value="Oxoglu/Fe-dep_dioxygenase_dom"/>
</dbReference>
<sequence length="212" mass="24249">MEGIMHFALDHRKASKQFTPAYNYHYLKHPFVRWRGALNRKQVSDIIARYDALAEQSAIVGNGSSSSVRQSKVCWIPFEDEPALYNHIAEIAQQLNGQFFGFDLWGFKECIQYTKYEGSVEGHYDWHQDSYIDIRDGIVQHLPRKLSLTIQLSDTEEYEGGDLEVFDSKSIKTPRELGSATAFAAFMQHRVTPVTNGIRRSLVAWATGPAFR</sequence>
<feature type="domain" description="Fe2OG dioxygenase" evidence="7">
    <location>
        <begin position="106"/>
        <end position="208"/>
    </location>
</feature>
<name>A0A3D3RF72_9PLAN</name>
<comment type="caution">
    <text evidence="8">The sequence shown here is derived from an EMBL/GenBank/DDBJ whole genome shotgun (WGS) entry which is preliminary data.</text>
</comment>
<dbReference type="AlphaFoldDB" id="A0A3D3RF72"/>
<comment type="cofactor">
    <cofactor evidence="1">
        <name>L-ascorbate</name>
        <dbReference type="ChEBI" id="CHEBI:38290"/>
    </cofactor>
</comment>
<evidence type="ECO:0000256" key="1">
    <source>
        <dbReference type="ARBA" id="ARBA00001961"/>
    </source>
</evidence>
<dbReference type="GO" id="GO:0031418">
    <property type="term" value="F:L-ascorbic acid binding"/>
    <property type="evidence" value="ECO:0007669"/>
    <property type="project" value="UniProtKB-KW"/>
</dbReference>
<dbReference type="SMART" id="SM00702">
    <property type="entry name" value="P4Hc"/>
    <property type="match status" value="1"/>
</dbReference>
<accession>A0A3D3RF72</accession>
<evidence type="ECO:0000259" key="7">
    <source>
        <dbReference type="PROSITE" id="PS51471"/>
    </source>
</evidence>
<dbReference type="Pfam" id="PF13640">
    <property type="entry name" value="2OG-FeII_Oxy_3"/>
    <property type="match status" value="1"/>
</dbReference>
<organism evidence="8 9">
    <name type="scientific">Gimesia maris</name>
    <dbReference type="NCBI Taxonomy" id="122"/>
    <lineage>
        <taxon>Bacteria</taxon>
        <taxon>Pseudomonadati</taxon>
        <taxon>Planctomycetota</taxon>
        <taxon>Planctomycetia</taxon>
        <taxon>Planctomycetales</taxon>
        <taxon>Planctomycetaceae</taxon>
        <taxon>Gimesia</taxon>
    </lineage>
</organism>
<reference evidence="8 9" key="1">
    <citation type="journal article" date="2018" name="Nat. Biotechnol.">
        <title>A standardized bacterial taxonomy based on genome phylogeny substantially revises the tree of life.</title>
        <authorList>
            <person name="Parks D.H."/>
            <person name="Chuvochina M."/>
            <person name="Waite D.W."/>
            <person name="Rinke C."/>
            <person name="Skarshewski A."/>
            <person name="Chaumeil P.A."/>
            <person name="Hugenholtz P."/>
        </authorList>
    </citation>
    <scope>NUCLEOTIDE SEQUENCE [LARGE SCALE GENOMIC DNA]</scope>
    <source>
        <strain evidence="8">UBA9375</strain>
    </source>
</reference>
<dbReference type="EMBL" id="DQAY01000172">
    <property type="protein sequence ID" value="HCO26748.1"/>
    <property type="molecule type" value="Genomic_DNA"/>
</dbReference>
<evidence type="ECO:0000256" key="3">
    <source>
        <dbReference type="ARBA" id="ARBA00022896"/>
    </source>
</evidence>
<evidence type="ECO:0000256" key="5">
    <source>
        <dbReference type="ARBA" id="ARBA00023002"/>
    </source>
</evidence>
<dbReference type="GO" id="GO:0005506">
    <property type="term" value="F:iron ion binding"/>
    <property type="evidence" value="ECO:0007669"/>
    <property type="project" value="InterPro"/>
</dbReference>
<protein>
    <submittedName>
        <fullName evidence="8">Oxidoreductase</fullName>
    </submittedName>
</protein>
<keyword evidence="6" id="KW-0408">Iron</keyword>